<dbReference type="PROSITE" id="PS00134">
    <property type="entry name" value="TRYPSIN_HIS"/>
    <property type="match status" value="1"/>
</dbReference>
<evidence type="ECO:0000256" key="1">
    <source>
        <dbReference type="ARBA" id="ARBA00023157"/>
    </source>
</evidence>
<reference evidence="5" key="1">
    <citation type="submission" date="2022-11" db="UniProtKB">
        <authorList>
            <consortium name="WormBaseParasite"/>
        </authorList>
    </citation>
    <scope>IDENTIFICATION</scope>
</reference>
<dbReference type="PRINTS" id="PR00722">
    <property type="entry name" value="CHYMOTRYPSIN"/>
</dbReference>
<dbReference type="GO" id="GO:0004252">
    <property type="term" value="F:serine-type endopeptidase activity"/>
    <property type="evidence" value="ECO:0007669"/>
    <property type="project" value="InterPro"/>
</dbReference>
<proteinExistence type="inferred from homology"/>
<evidence type="ECO:0000256" key="2">
    <source>
        <dbReference type="ARBA" id="ARBA00024195"/>
    </source>
</evidence>
<dbReference type="Gene3D" id="2.40.10.10">
    <property type="entry name" value="Trypsin-like serine proteases"/>
    <property type="match status" value="1"/>
</dbReference>
<dbReference type="PROSITE" id="PS50240">
    <property type="entry name" value="TRYPSIN_DOM"/>
    <property type="match status" value="1"/>
</dbReference>
<keyword evidence="1" id="KW-1015">Disulfide bond</keyword>
<dbReference type="Pfam" id="PF00089">
    <property type="entry name" value="Trypsin"/>
    <property type="match status" value="2"/>
</dbReference>
<dbReference type="InterPro" id="IPR051487">
    <property type="entry name" value="Ser/Thr_Proteases_Immune/Dev"/>
</dbReference>
<evidence type="ECO:0000313" key="5">
    <source>
        <dbReference type="WBParaSite" id="scaffold34763_cov140.g21655"/>
    </source>
</evidence>
<comment type="similarity">
    <text evidence="2">Belongs to the peptidase S1 family. CLIP subfamily.</text>
</comment>
<dbReference type="AlphaFoldDB" id="A0A915M9U3"/>
<dbReference type="SUPFAM" id="SSF50494">
    <property type="entry name" value="Trypsin-like serine proteases"/>
    <property type="match status" value="1"/>
</dbReference>
<dbReference type="GO" id="GO:0006508">
    <property type="term" value="P:proteolysis"/>
    <property type="evidence" value="ECO:0007669"/>
    <property type="project" value="InterPro"/>
</dbReference>
<dbReference type="Proteomes" id="UP000887561">
    <property type="component" value="Unplaced"/>
</dbReference>
<name>A0A915M9U3_MELJA</name>
<accession>A0A915M9U3</accession>
<protein>
    <submittedName>
        <fullName evidence="5">Peptidase S1 domain-containing protein</fullName>
    </submittedName>
</protein>
<sequence>MFTSTLYAPEEWSLDDSTNTPFYYDSHRCGMPIHIDNHGFVRRVKRFRPPHLRHHRRHFNRTNEHVHRKVMGGFEAEEGDMPWAVSIHAIYGGIDEAICSGTLISRRHVITAAHCFFKYEATTDKTGKCISYIHDAIPEEEVGKYYAAYIGSICTKGDNTKGECKSNRQQRRFFIKKAKYSEYFDSQCIGGSDFALLELEEDVPASIANHICLLNLHPTTRLIDWHSDSRRVLAYGWGADPSNCTGRETVKCYKQQQRQLNLLVLPGIWRDEECRSALREIPVNGQRISGIKDIFCTMEKLDGAVCSGDSGGGVIGQFEDASFGGVKRWFLLGVISFGKSCVGIHLEVVNPVAQASLRFKIIRLELFRHPRGHTSVAYHSEQIIKWIYGDVDILPPLIEQSQEEYDFELFENFEVDKCG</sequence>
<dbReference type="InterPro" id="IPR043504">
    <property type="entry name" value="Peptidase_S1_PA_chymotrypsin"/>
</dbReference>
<dbReference type="SMART" id="SM00020">
    <property type="entry name" value="Tryp_SPc"/>
    <property type="match status" value="1"/>
</dbReference>
<dbReference type="WBParaSite" id="scaffold34763_cov140.g21655">
    <property type="protein sequence ID" value="scaffold34763_cov140.g21655"/>
    <property type="gene ID" value="scaffold34763_cov140.g21655"/>
</dbReference>
<evidence type="ECO:0000259" key="3">
    <source>
        <dbReference type="PROSITE" id="PS50240"/>
    </source>
</evidence>
<dbReference type="InterPro" id="IPR009003">
    <property type="entry name" value="Peptidase_S1_PA"/>
</dbReference>
<dbReference type="InterPro" id="IPR001314">
    <property type="entry name" value="Peptidase_S1A"/>
</dbReference>
<keyword evidence="4" id="KW-1185">Reference proteome</keyword>
<dbReference type="PANTHER" id="PTHR24256">
    <property type="entry name" value="TRYPTASE-RELATED"/>
    <property type="match status" value="1"/>
</dbReference>
<feature type="domain" description="Peptidase S1" evidence="3">
    <location>
        <begin position="70"/>
        <end position="392"/>
    </location>
</feature>
<evidence type="ECO:0000313" key="4">
    <source>
        <dbReference type="Proteomes" id="UP000887561"/>
    </source>
</evidence>
<dbReference type="InterPro" id="IPR018114">
    <property type="entry name" value="TRYPSIN_HIS"/>
</dbReference>
<organism evidence="4 5">
    <name type="scientific">Meloidogyne javanica</name>
    <name type="common">Root-knot nematode worm</name>
    <dbReference type="NCBI Taxonomy" id="6303"/>
    <lineage>
        <taxon>Eukaryota</taxon>
        <taxon>Metazoa</taxon>
        <taxon>Ecdysozoa</taxon>
        <taxon>Nematoda</taxon>
        <taxon>Chromadorea</taxon>
        <taxon>Rhabditida</taxon>
        <taxon>Tylenchina</taxon>
        <taxon>Tylenchomorpha</taxon>
        <taxon>Tylenchoidea</taxon>
        <taxon>Meloidogynidae</taxon>
        <taxon>Meloidogyninae</taxon>
        <taxon>Meloidogyne</taxon>
        <taxon>Meloidogyne incognita group</taxon>
    </lineage>
</organism>
<dbReference type="InterPro" id="IPR001254">
    <property type="entry name" value="Trypsin_dom"/>
</dbReference>